<keyword evidence="3" id="KW-1185">Reference proteome</keyword>
<dbReference type="Gene3D" id="3.40.50.12700">
    <property type="match status" value="1"/>
</dbReference>
<organism evidence="2 3">
    <name type="scientific">Mycteria americana</name>
    <name type="common">Wood stork</name>
    <dbReference type="NCBI Taxonomy" id="33587"/>
    <lineage>
        <taxon>Eukaryota</taxon>
        <taxon>Metazoa</taxon>
        <taxon>Chordata</taxon>
        <taxon>Craniata</taxon>
        <taxon>Vertebrata</taxon>
        <taxon>Euteleostomi</taxon>
        <taxon>Archelosauria</taxon>
        <taxon>Archosauria</taxon>
        <taxon>Dinosauria</taxon>
        <taxon>Saurischia</taxon>
        <taxon>Theropoda</taxon>
        <taxon>Coelurosauria</taxon>
        <taxon>Aves</taxon>
        <taxon>Neognathae</taxon>
        <taxon>Neoaves</taxon>
        <taxon>Aequornithes</taxon>
        <taxon>Ciconiiformes</taxon>
        <taxon>Ciconiidae</taxon>
        <taxon>Mycteria</taxon>
    </lineage>
</organism>
<protein>
    <submittedName>
        <fullName evidence="2">Uncharacterized protein</fullName>
    </submittedName>
</protein>
<dbReference type="Proteomes" id="UP001333110">
    <property type="component" value="Unassembled WGS sequence"/>
</dbReference>
<gene>
    <name evidence="2" type="ORF">QYF61_005730</name>
</gene>
<evidence type="ECO:0000256" key="1">
    <source>
        <dbReference type="SAM" id="MobiDB-lite"/>
    </source>
</evidence>
<name>A0AAN7S2M3_MYCAM</name>
<proteinExistence type="predicted"/>
<evidence type="ECO:0000313" key="2">
    <source>
        <dbReference type="EMBL" id="KAK4826157.1"/>
    </source>
</evidence>
<comment type="caution">
    <text evidence="2">The sequence shown here is derived from an EMBL/GenBank/DDBJ whole genome shotgun (WGS) entry which is preliminary data.</text>
</comment>
<reference evidence="2 3" key="1">
    <citation type="journal article" date="2023" name="J. Hered.">
        <title>Chromosome-level genome of the wood stork (Mycteria americana) provides insight into avian chromosome evolution.</title>
        <authorList>
            <person name="Flamio R. Jr."/>
            <person name="Ramstad K.M."/>
        </authorList>
    </citation>
    <scope>NUCLEOTIDE SEQUENCE [LARGE SCALE GENOMIC DNA]</scope>
    <source>
        <strain evidence="2">JAX WOST 10</strain>
    </source>
</reference>
<evidence type="ECO:0000313" key="3">
    <source>
        <dbReference type="Proteomes" id="UP001333110"/>
    </source>
</evidence>
<feature type="region of interest" description="Disordered" evidence="1">
    <location>
        <begin position="40"/>
        <end position="62"/>
    </location>
</feature>
<dbReference type="AlphaFoldDB" id="A0AAN7S2M3"/>
<dbReference type="EMBL" id="JAUNZN010000002">
    <property type="protein sequence ID" value="KAK4826157.1"/>
    <property type="molecule type" value="Genomic_DNA"/>
</dbReference>
<sequence>MVLPLCSALVRYIWDTVSSAGFLSTREAWTYWAKVHRDNEETGASDTRGEAERAGIVPSGEEQARRELTSVYRYLMGEKLDPGSSQRCSVKLTTPVAASNTKSLPLVSCFLPRKPQHNSTLTVHISSQDHDLCLRPLTAQRGITTTYTETAPLQRTCGQRHRKKQTDQSINTWLRGWCHCHNSGFFNNGMVYRAPGLLASNGIHLSQSGERVFAHELAGLIDRALN</sequence>
<accession>A0AAN7S2M3</accession>